<dbReference type="HOGENOM" id="CLU_2400262_0_0_1"/>
<dbReference type="Proteomes" id="UP000016923">
    <property type="component" value="Unassembled WGS sequence"/>
</dbReference>
<name>S3BNZ0_OPHP1</name>
<gene>
    <name evidence="2" type="ORF">F503_08841</name>
</gene>
<evidence type="ECO:0000313" key="3">
    <source>
        <dbReference type="Proteomes" id="UP000016923"/>
    </source>
</evidence>
<keyword evidence="3" id="KW-1185">Reference proteome</keyword>
<proteinExistence type="predicted"/>
<accession>S3BNZ0</accession>
<reference evidence="2 3" key="1">
    <citation type="journal article" date="2013" name="BMC Genomics">
        <title>The genome and transcriptome of the pine saprophyte Ophiostoma piceae, and a comparison with the bark beetle-associated pine pathogen Grosmannia clavigera.</title>
        <authorList>
            <person name="Haridas S."/>
            <person name="Wang Y."/>
            <person name="Lim L."/>
            <person name="Massoumi Alamouti S."/>
            <person name="Jackman S."/>
            <person name="Docking R."/>
            <person name="Robertson G."/>
            <person name="Birol I."/>
            <person name="Bohlmann J."/>
            <person name="Breuil C."/>
        </authorList>
    </citation>
    <scope>NUCLEOTIDE SEQUENCE [LARGE SCALE GENOMIC DNA]</scope>
    <source>
        <strain evidence="2 3">UAMH 11346</strain>
    </source>
</reference>
<dbReference type="VEuPathDB" id="FungiDB:F503_08841"/>
<feature type="compositionally biased region" description="Basic and acidic residues" evidence="1">
    <location>
        <begin position="1"/>
        <end position="10"/>
    </location>
</feature>
<feature type="region of interest" description="Disordered" evidence="1">
    <location>
        <begin position="1"/>
        <end position="33"/>
    </location>
</feature>
<dbReference type="AlphaFoldDB" id="S3BNZ0"/>
<evidence type="ECO:0000256" key="1">
    <source>
        <dbReference type="SAM" id="MobiDB-lite"/>
    </source>
</evidence>
<organism evidence="2 3">
    <name type="scientific">Ophiostoma piceae (strain UAMH 11346)</name>
    <name type="common">Sap stain fungus</name>
    <dbReference type="NCBI Taxonomy" id="1262450"/>
    <lineage>
        <taxon>Eukaryota</taxon>
        <taxon>Fungi</taxon>
        <taxon>Dikarya</taxon>
        <taxon>Ascomycota</taxon>
        <taxon>Pezizomycotina</taxon>
        <taxon>Sordariomycetes</taxon>
        <taxon>Sordariomycetidae</taxon>
        <taxon>Ophiostomatales</taxon>
        <taxon>Ophiostomataceae</taxon>
        <taxon>Ophiostoma</taxon>
    </lineage>
</organism>
<evidence type="ECO:0000313" key="2">
    <source>
        <dbReference type="EMBL" id="EPE02964.1"/>
    </source>
</evidence>
<protein>
    <submittedName>
        <fullName evidence="2">Uncharacterized protein</fullName>
    </submittedName>
</protein>
<dbReference type="EMBL" id="KE148172">
    <property type="protein sequence ID" value="EPE02964.1"/>
    <property type="molecule type" value="Genomic_DNA"/>
</dbReference>
<sequence length="93" mass="10573">MRLDRYEAMRQRCSKQQQQQQAKRNQHGDGAADNACITQRNARRQLAAGLAAIDADWWRFEWSTARVAFTCAWRSAVVVGGVAVCRSMDLDRS</sequence>